<dbReference type="NCBIfam" id="TIGR01324">
    <property type="entry name" value="cysta_beta_ly_B"/>
    <property type="match status" value="1"/>
</dbReference>
<keyword evidence="4 10" id="KW-0456">Lyase</keyword>
<dbReference type="SUPFAM" id="SSF53383">
    <property type="entry name" value="PLP-dependent transferases"/>
    <property type="match status" value="1"/>
</dbReference>
<dbReference type="InterPro" id="IPR006233">
    <property type="entry name" value="Cys_b_lyase_bac"/>
</dbReference>
<dbReference type="GO" id="GO:0019346">
    <property type="term" value="P:transsulfuration"/>
    <property type="evidence" value="ECO:0007669"/>
    <property type="project" value="InterPro"/>
</dbReference>
<keyword evidence="3 8" id="KW-0663">Pyridoxal phosphate</keyword>
<dbReference type="GO" id="GO:0030170">
    <property type="term" value="F:pyridoxal phosphate binding"/>
    <property type="evidence" value="ECO:0007669"/>
    <property type="project" value="InterPro"/>
</dbReference>
<dbReference type="InterPro" id="IPR015424">
    <property type="entry name" value="PyrdxlP-dep_Trfase"/>
</dbReference>
<evidence type="ECO:0000256" key="9">
    <source>
        <dbReference type="RuleBase" id="RU362118"/>
    </source>
</evidence>
<dbReference type="InterPro" id="IPR015421">
    <property type="entry name" value="PyrdxlP-dep_Trfase_major"/>
</dbReference>
<dbReference type="InterPro" id="IPR015422">
    <property type="entry name" value="PyrdxlP-dep_Trfase_small"/>
</dbReference>
<evidence type="ECO:0000313" key="10">
    <source>
        <dbReference type="EMBL" id="RAK52062.1"/>
    </source>
</evidence>
<evidence type="ECO:0000256" key="4">
    <source>
        <dbReference type="ARBA" id="ARBA00023239"/>
    </source>
</evidence>
<comment type="catalytic activity">
    <reaction evidence="6">
        <text>L,L-cystathionine + H2O = L-homocysteine + pyruvate + NH4(+)</text>
        <dbReference type="Rhea" id="RHEA:13965"/>
        <dbReference type="ChEBI" id="CHEBI:15361"/>
        <dbReference type="ChEBI" id="CHEBI:15377"/>
        <dbReference type="ChEBI" id="CHEBI:28938"/>
        <dbReference type="ChEBI" id="CHEBI:58161"/>
        <dbReference type="ChEBI" id="CHEBI:58199"/>
    </reaction>
</comment>
<dbReference type="PANTHER" id="PTHR43500:SF1">
    <property type="entry name" value="CYSTATHIONINE BETA-LYASE-RELATED"/>
    <property type="match status" value="1"/>
</dbReference>
<comment type="caution">
    <text evidence="10">The sequence shown here is derived from an EMBL/GenBank/DDBJ whole genome shotgun (WGS) entry which is preliminary data.</text>
</comment>
<dbReference type="PIRSF" id="PIRSF001434">
    <property type="entry name" value="CGS"/>
    <property type="match status" value="1"/>
</dbReference>
<dbReference type="EMBL" id="QFYR01000003">
    <property type="protein sequence ID" value="RAK52062.1"/>
    <property type="molecule type" value="Genomic_DNA"/>
</dbReference>
<dbReference type="Gene3D" id="3.40.640.10">
    <property type="entry name" value="Type I PLP-dependent aspartate aminotransferase-like (Major domain)"/>
    <property type="match status" value="1"/>
</dbReference>
<comment type="pathway">
    <text evidence="5">Amino-acid biosynthesis; L-methionine biosynthesis via de novo pathway; L-homocysteine from L-cystathionine: step 1/1.</text>
</comment>
<sequence>MDDRTRLIRAGGAPKSLVKTVGPPIQKGSTVLLPDAESLYDERNVTYGRQGLAAHQALCTALAEMEGAEGPGGVTLYPSGLAAITGALLALLKTGDEVLVTDTIYKPTRRFCDKVLARYGVATTYFDPATSPEDLVAGASDKVRLILMESPGSLTFEMQDMARVAHLARARGILTAADNTWGAGLLFKPLEHGVDVSIQALTKYVGGHSDVFMGSVAARDPKVVRALNDGILHLGWAVSPEDAYQMLRGLRTLPTRLAAHDENALRVARWLQAQPEVAQIYHPALPGCPGHELWARDFTGACGLFTFALAPPGSERAVHAFLNSLKLFGLGFSWGGFESLAISCDPQLKDRKFRKTYAGPLIRLHVGLEDPEDLIADLKRGLDAYVGILF</sequence>
<dbReference type="GO" id="GO:0047804">
    <property type="term" value="F:cysteine-S-conjugate beta-lyase activity"/>
    <property type="evidence" value="ECO:0007669"/>
    <property type="project" value="UniProtKB-EC"/>
</dbReference>
<dbReference type="InterPro" id="IPR000277">
    <property type="entry name" value="Cys/Met-Metab_PyrdxlP-dep_enz"/>
</dbReference>
<comment type="cofactor">
    <cofactor evidence="1 9">
        <name>pyridoxal 5'-phosphate</name>
        <dbReference type="ChEBI" id="CHEBI:597326"/>
    </cofactor>
</comment>
<dbReference type="EC" id="4.4.1.8" evidence="10"/>
<organism evidence="10 11">
    <name type="scientific">Phenylobacterium deserti</name>
    <dbReference type="NCBI Taxonomy" id="1914756"/>
    <lineage>
        <taxon>Bacteria</taxon>
        <taxon>Pseudomonadati</taxon>
        <taxon>Pseudomonadota</taxon>
        <taxon>Alphaproteobacteria</taxon>
        <taxon>Caulobacterales</taxon>
        <taxon>Caulobacteraceae</taxon>
        <taxon>Phenylobacterium</taxon>
    </lineage>
</organism>
<dbReference type="AlphaFoldDB" id="A0A328ABF9"/>
<dbReference type="PROSITE" id="PS00868">
    <property type="entry name" value="CYS_MET_METAB_PP"/>
    <property type="match status" value="1"/>
</dbReference>
<name>A0A328ABF9_9CAUL</name>
<keyword evidence="11" id="KW-1185">Reference proteome</keyword>
<gene>
    <name evidence="10" type="primary">metC</name>
    <name evidence="10" type="ORF">DJ018_12970</name>
</gene>
<evidence type="ECO:0000313" key="11">
    <source>
        <dbReference type="Proteomes" id="UP000249725"/>
    </source>
</evidence>
<protein>
    <submittedName>
        <fullName evidence="10">Cystathionine beta-lyase</fullName>
        <ecNumber evidence="10">4.4.1.8</ecNumber>
    </submittedName>
</protein>
<dbReference type="GO" id="GO:0019450">
    <property type="term" value="P:L-cysteine catabolic process to pyruvate"/>
    <property type="evidence" value="ECO:0007669"/>
    <property type="project" value="TreeGrafter"/>
</dbReference>
<evidence type="ECO:0000256" key="2">
    <source>
        <dbReference type="ARBA" id="ARBA00009077"/>
    </source>
</evidence>
<dbReference type="Gene3D" id="3.90.1150.10">
    <property type="entry name" value="Aspartate Aminotransferase, domain 1"/>
    <property type="match status" value="1"/>
</dbReference>
<dbReference type="InterPro" id="IPR054542">
    <property type="entry name" value="Cys_met_metab_PP"/>
</dbReference>
<dbReference type="PANTHER" id="PTHR43500">
    <property type="entry name" value="CYSTATHIONINE BETA-LYASE-RELATED"/>
    <property type="match status" value="1"/>
</dbReference>
<evidence type="ECO:0000256" key="6">
    <source>
        <dbReference type="ARBA" id="ARBA00047517"/>
    </source>
</evidence>
<evidence type="ECO:0000256" key="7">
    <source>
        <dbReference type="ARBA" id="ARBA00047625"/>
    </source>
</evidence>
<comment type="similarity">
    <text evidence="2 9">Belongs to the trans-sulfuration enzymes family.</text>
</comment>
<comment type="catalytic activity">
    <reaction evidence="7">
        <text>an S-substituted L-cysteine + H2O = a thiol + pyruvate + NH4(+)</text>
        <dbReference type="Rhea" id="RHEA:18121"/>
        <dbReference type="ChEBI" id="CHEBI:15361"/>
        <dbReference type="ChEBI" id="CHEBI:15377"/>
        <dbReference type="ChEBI" id="CHEBI:28938"/>
        <dbReference type="ChEBI" id="CHEBI:29256"/>
        <dbReference type="ChEBI" id="CHEBI:58717"/>
        <dbReference type="EC" id="4.4.1.13"/>
    </reaction>
</comment>
<dbReference type="OrthoDB" id="9790858at2"/>
<evidence type="ECO:0000256" key="3">
    <source>
        <dbReference type="ARBA" id="ARBA00022898"/>
    </source>
</evidence>
<evidence type="ECO:0000256" key="5">
    <source>
        <dbReference type="ARBA" id="ARBA00046315"/>
    </source>
</evidence>
<dbReference type="Proteomes" id="UP000249725">
    <property type="component" value="Unassembled WGS sequence"/>
</dbReference>
<reference evidence="11" key="1">
    <citation type="submission" date="2018-05" db="EMBL/GenBank/DDBJ databases">
        <authorList>
            <person name="Li X."/>
        </authorList>
    </citation>
    <scope>NUCLEOTIDE SEQUENCE [LARGE SCALE GENOMIC DNA]</scope>
    <source>
        <strain evidence="11">YIM 73061</strain>
    </source>
</reference>
<feature type="modified residue" description="N6-(pyridoxal phosphate)lysine" evidence="8">
    <location>
        <position position="203"/>
    </location>
</feature>
<evidence type="ECO:0000256" key="8">
    <source>
        <dbReference type="PIRSR" id="PIRSR001434-2"/>
    </source>
</evidence>
<dbReference type="Pfam" id="PF01053">
    <property type="entry name" value="Cys_Met_Meta_PP"/>
    <property type="match status" value="1"/>
</dbReference>
<proteinExistence type="inferred from homology"/>
<dbReference type="RefSeq" id="WP_111515386.1">
    <property type="nucleotide sequence ID" value="NZ_QFYR01000003.1"/>
</dbReference>
<accession>A0A328ABF9</accession>
<evidence type="ECO:0000256" key="1">
    <source>
        <dbReference type="ARBA" id="ARBA00001933"/>
    </source>
</evidence>